<name>A0A4P9WSP0_9FUNG</name>
<dbReference type="GO" id="GO:0031514">
    <property type="term" value="C:motile cilium"/>
    <property type="evidence" value="ECO:0007669"/>
    <property type="project" value="TreeGrafter"/>
</dbReference>
<dbReference type="GO" id="GO:0048870">
    <property type="term" value="P:cell motility"/>
    <property type="evidence" value="ECO:0007669"/>
    <property type="project" value="TreeGrafter"/>
</dbReference>
<feature type="non-terminal residue" evidence="2">
    <location>
        <position position="1"/>
    </location>
</feature>
<dbReference type="AlphaFoldDB" id="A0A4P9WSP0"/>
<evidence type="ECO:0000313" key="3">
    <source>
        <dbReference type="Proteomes" id="UP000268535"/>
    </source>
</evidence>
<evidence type="ECO:0000256" key="1">
    <source>
        <dbReference type="SAM" id="MobiDB-lite"/>
    </source>
</evidence>
<proteinExistence type="predicted"/>
<protein>
    <submittedName>
        <fullName evidence="2">Uncharacterized protein</fullName>
    </submittedName>
</protein>
<reference evidence="3" key="1">
    <citation type="journal article" date="2018" name="Nat. Microbiol.">
        <title>Leveraging single-cell genomics to expand the fungal tree of life.</title>
        <authorList>
            <person name="Ahrendt S.R."/>
            <person name="Quandt C.A."/>
            <person name="Ciobanu D."/>
            <person name="Clum A."/>
            <person name="Salamov A."/>
            <person name="Andreopoulos B."/>
            <person name="Cheng J.F."/>
            <person name="Woyke T."/>
            <person name="Pelin A."/>
            <person name="Henrissat B."/>
            <person name="Reynolds N.K."/>
            <person name="Benny G.L."/>
            <person name="Smith M.E."/>
            <person name="James T.Y."/>
            <person name="Grigoriev I.V."/>
        </authorList>
    </citation>
    <scope>NUCLEOTIDE SEQUENCE [LARGE SCALE GENOMIC DNA]</scope>
    <source>
        <strain evidence="3">ATCC 52028</strain>
    </source>
</reference>
<dbReference type="PANTHER" id="PTHR35249">
    <property type="entry name" value="DYNEIN REGULATORY COMPLEX SUBUNIT 7"/>
    <property type="match status" value="1"/>
</dbReference>
<dbReference type="InterPro" id="IPR033551">
    <property type="entry name" value="DRC7/lobo"/>
</dbReference>
<feature type="region of interest" description="Disordered" evidence="1">
    <location>
        <begin position="1"/>
        <end position="79"/>
    </location>
</feature>
<dbReference type="EMBL" id="ML011864">
    <property type="protein sequence ID" value="RKO95405.1"/>
    <property type="molecule type" value="Genomic_DNA"/>
</dbReference>
<dbReference type="PANTHER" id="PTHR35249:SF2">
    <property type="entry name" value="DYNEIN REGULATORY COMPLEX SUBUNIT 7"/>
    <property type="match status" value="1"/>
</dbReference>
<gene>
    <name evidence="2" type="ORF">CAUPRSCDRAFT_12897</name>
</gene>
<sequence>AAAAAEQSFPVVVEPRKNGDAVSDDGGDADSTGPPDDTLDVNGAGRDHADTEDRSDRDVDGDGDEDGGDVAPSKRLASHERQYEAQQAEICAAIQSRLLDKTCMPPSYWSLSDKETQLHIKIQNFARQYRLLYPSRKDLLLLAPNEFGVEKFVCNTFRLTQLPYRELYDYRSCAQFVYRYLTYEPLDPPQNPPAVLYSPTWTLATQKADAYGALGMTRTWSPGMLAAM</sequence>
<feature type="compositionally biased region" description="Basic and acidic residues" evidence="1">
    <location>
        <begin position="45"/>
        <end position="60"/>
    </location>
</feature>
<accession>A0A4P9WSP0</accession>
<organism evidence="2 3">
    <name type="scientific">Caulochytrium protostelioides</name>
    <dbReference type="NCBI Taxonomy" id="1555241"/>
    <lineage>
        <taxon>Eukaryota</taxon>
        <taxon>Fungi</taxon>
        <taxon>Fungi incertae sedis</taxon>
        <taxon>Chytridiomycota</taxon>
        <taxon>Chytridiomycota incertae sedis</taxon>
        <taxon>Chytridiomycetes</taxon>
        <taxon>Caulochytriales</taxon>
        <taxon>Caulochytriaceae</taxon>
        <taxon>Caulochytrium</taxon>
    </lineage>
</organism>
<dbReference type="Proteomes" id="UP000268535">
    <property type="component" value="Unassembled WGS sequence"/>
</dbReference>
<evidence type="ECO:0000313" key="2">
    <source>
        <dbReference type="EMBL" id="RKO95405.1"/>
    </source>
</evidence>